<feature type="transmembrane region" description="Helical" evidence="10">
    <location>
        <begin position="213"/>
        <end position="233"/>
    </location>
</feature>
<evidence type="ECO:0000256" key="3">
    <source>
        <dbReference type="ARBA" id="ARBA00006143"/>
    </source>
</evidence>
<evidence type="ECO:0000256" key="9">
    <source>
        <dbReference type="ARBA" id="ARBA00023136"/>
    </source>
</evidence>
<dbReference type="AlphaFoldDB" id="A0A1G4NS64"/>
<name>A0A1G4NS64_9FLOR</name>
<keyword evidence="5 12" id="KW-0934">Plastid</keyword>
<keyword evidence="7" id="KW-0201">Cytochrome c-type biogenesis</keyword>
<accession>A0A1G4NS64</accession>
<gene>
    <name evidence="12" type="primary">dsbD</name>
    <name evidence="12" type="ORF">HV04060_11</name>
</gene>
<feature type="transmembrane region" description="Helical" evidence="10">
    <location>
        <begin position="70"/>
        <end position="91"/>
    </location>
</feature>
<evidence type="ECO:0000256" key="6">
    <source>
        <dbReference type="ARBA" id="ARBA00022692"/>
    </source>
</evidence>
<proteinExistence type="inferred from homology"/>
<evidence type="ECO:0000256" key="1">
    <source>
        <dbReference type="ARBA" id="ARBA00004141"/>
    </source>
</evidence>
<dbReference type="GeneID" id="29998626"/>
<dbReference type="EMBL" id="LT622864">
    <property type="protein sequence ID" value="SCW21455.1"/>
    <property type="molecule type" value="Genomic_DNA"/>
</dbReference>
<evidence type="ECO:0000256" key="5">
    <source>
        <dbReference type="ARBA" id="ARBA00022640"/>
    </source>
</evidence>
<feature type="transmembrane region" description="Helical" evidence="10">
    <location>
        <begin position="144"/>
        <end position="170"/>
    </location>
</feature>
<evidence type="ECO:0000256" key="4">
    <source>
        <dbReference type="ARBA" id="ARBA00022528"/>
    </source>
</evidence>
<geneLocation type="chloroplast" evidence="12"/>
<evidence type="ECO:0000259" key="11">
    <source>
        <dbReference type="Pfam" id="PF02683"/>
    </source>
</evidence>
<dbReference type="RefSeq" id="YP_009313201.1">
    <property type="nucleotide sequence ID" value="NC_031656.1"/>
</dbReference>
<evidence type="ECO:0000256" key="2">
    <source>
        <dbReference type="ARBA" id="ARBA00004229"/>
    </source>
</evidence>
<evidence type="ECO:0000256" key="7">
    <source>
        <dbReference type="ARBA" id="ARBA00022748"/>
    </source>
</evidence>
<feature type="transmembrane region" description="Helical" evidence="10">
    <location>
        <begin position="103"/>
        <end position="123"/>
    </location>
</feature>
<evidence type="ECO:0000313" key="12">
    <source>
        <dbReference type="EMBL" id="SCW21455.1"/>
    </source>
</evidence>
<dbReference type="InterPro" id="IPR051790">
    <property type="entry name" value="Cytochrome_c-biogenesis_DsbD"/>
</dbReference>
<keyword evidence="6 10" id="KW-0812">Transmembrane</keyword>
<comment type="similarity">
    <text evidence="3">Belongs to the DsbD family.</text>
</comment>
<feature type="transmembrane region" description="Helical" evidence="10">
    <location>
        <begin position="28"/>
        <end position="49"/>
    </location>
</feature>
<keyword evidence="9 10" id="KW-0472">Membrane</keyword>
<protein>
    <submittedName>
        <fullName evidence="12">Thiol:disulfi de interchange protein</fullName>
    </submittedName>
</protein>
<dbReference type="GO" id="GO:0009507">
    <property type="term" value="C:chloroplast"/>
    <property type="evidence" value="ECO:0007669"/>
    <property type="project" value="UniProtKB-SubCell"/>
</dbReference>
<dbReference type="PANTHER" id="PTHR31272:SF6">
    <property type="entry name" value="CYTOCHROME C-TYPE BIOGENESIS CCDA-LIKE CHLOROPLASTIC PROTEIN"/>
    <property type="match status" value="1"/>
</dbReference>
<dbReference type="GO" id="GO:0016020">
    <property type="term" value="C:membrane"/>
    <property type="evidence" value="ECO:0007669"/>
    <property type="project" value="UniProtKB-SubCell"/>
</dbReference>
<evidence type="ECO:0000256" key="10">
    <source>
        <dbReference type="SAM" id="Phobius"/>
    </source>
</evidence>
<comment type="subcellular location">
    <subcellularLocation>
        <location evidence="1">Membrane</location>
        <topology evidence="1">Multi-pass membrane protein</topology>
    </subcellularLocation>
    <subcellularLocation>
        <location evidence="2">Plastid</location>
        <location evidence="2">Chloroplast</location>
    </subcellularLocation>
</comment>
<feature type="transmembrane region" description="Helical" evidence="10">
    <location>
        <begin position="176"/>
        <end position="201"/>
    </location>
</feature>
<reference evidence="12" key="1">
    <citation type="submission" date="2016-10" db="EMBL/GenBank/DDBJ databases">
        <title>Chloroplast genomes as a tool to resolve red algal phylogenies: a case study in the Nemaliales.</title>
        <authorList>
            <person name="Costa J.F."/>
            <person name="Lin S.M."/>
            <person name="Macaya E.C."/>
            <person name="Fernandez-Garcia C."/>
            <person name="Verbruggen H."/>
        </authorList>
    </citation>
    <scope>NUCLEOTIDE SEQUENCE</scope>
    <source>
        <strain evidence="12">HV04060</strain>
    </source>
</reference>
<keyword evidence="4 12" id="KW-0150">Chloroplast</keyword>
<reference evidence="12" key="2">
    <citation type="submission" date="2016-10" db="EMBL/GenBank/DDBJ databases">
        <authorList>
            <person name="de Groot N.N."/>
        </authorList>
    </citation>
    <scope>NUCLEOTIDE SEQUENCE</scope>
    <source>
        <strain evidence="12">HV04060</strain>
    </source>
</reference>
<dbReference type="PANTHER" id="PTHR31272">
    <property type="entry name" value="CYTOCHROME C-TYPE BIOGENESIS PROTEIN HI_1454-RELATED"/>
    <property type="match status" value="1"/>
</dbReference>
<dbReference type="GO" id="GO:0017004">
    <property type="term" value="P:cytochrome complex assembly"/>
    <property type="evidence" value="ECO:0007669"/>
    <property type="project" value="UniProtKB-KW"/>
</dbReference>
<dbReference type="Pfam" id="PF02683">
    <property type="entry name" value="DsbD_TM"/>
    <property type="match status" value="1"/>
</dbReference>
<organism evidence="12">
    <name type="scientific">Dichotomaria marginata</name>
    <dbReference type="NCBI Taxonomy" id="268567"/>
    <lineage>
        <taxon>Eukaryota</taxon>
        <taxon>Rhodophyta</taxon>
        <taxon>Florideophyceae</taxon>
        <taxon>Nemaliophycidae</taxon>
        <taxon>Nemaliales</taxon>
        <taxon>Galaxauraceae</taxon>
        <taxon>Dichotomaria</taxon>
    </lineage>
</organism>
<sequence length="241" mass="27605">MNTNFLQLYLYSIKQQINNILIHQLNEISVFSFLILFIGGLLTSINPCMLSSLPFTIIYIKEKQKRFTDIFLLLIGISTSLFAIGISGLLLKEKYWYLFNSIPFIWSIFIILLGCNLLNILNFSVTPSKTFKLLHFTDNRSLKAYITGINIGIGISPCSTPILITLIIWISSTEQFIIGFTCLTIYIIGYIFPLTLTIFYFQIFMNNNFINHIWDHISKIIGCLTISIGSFLLSHEIFLLA</sequence>
<dbReference type="InterPro" id="IPR003834">
    <property type="entry name" value="Cyt_c_assmbl_TM_dom"/>
</dbReference>
<feature type="domain" description="Cytochrome C biogenesis protein transmembrane" evidence="11">
    <location>
        <begin position="34"/>
        <end position="231"/>
    </location>
</feature>
<evidence type="ECO:0000256" key="8">
    <source>
        <dbReference type="ARBA" id="ARBA00022989"/>
    </source>
</evidence>
<keyword evidence="8 10" id="KW-1133">Transmembrane helix</keyword>